<comment type="caution">
    <text evidence="11">The sequence shown here is derived from an EMBL/GenBank/DDBJ whole genome shotgun (WGS) entry which is preliminary data.</text>
</comment>
<evidence type="ECO:0000256" key="5">
    <source>
        <dbReference type="ARBA" id="ARBA00022691"/>
    </source>
</evidence>
<keyword evidence="7" id="KW-0238">DNA-binding</keyword>
<keyword evidence="3 11" id="KW-0489">Methyltransferase</keyword>
<comment type="catalytic activity">
    <reaction evidence="8">
        <text>a 2'-deoxyadenosine in DNA + S-adenosyl-L-methionine = an N(6)-methyl-2'-deoxyadenosine in DNA + S-adenosyl-L-homocysteine + H(+)</text>
        <dbReference type="Rhea" id="RHEA:15197"/>
        <dbReference type="Rhea" id="RHEA-COMP:12418"/>
        <dbReference type="Rhea" id="RHEA-COMP:12419"/>
        <dbReference type="ChEBI" id="CHEBI:15378"/>
        <dbReference type="ChEBI" id="CHEBI:57856"/>
        <dbReference type="ChEBI" id="CHEBI:59789"/>
        <dbReference type="ChEBI" id="CHEBI:90615"/>
        <dbReference type="ChEBI" id="CHEBI:90616"/>
        <dbReference type="EC" id="2.1.1.72"/>
    </reaction>
</comment>
<gene>
    <name evidence="11" type="ORF">JOC58_002841</name>
</gene>
<evidence type="ECO:0000256" key="1">
    <source>
        <dbReference type="ARBA" id="ARBA00010923"/>
    </source>
</evidence>
<dbReference type="EMBL" id="JAVDQH010000010">
    <property type="protein sequence ID" value="MDR6244944.1"/>
    <property type="molecule type" value="Genomic_DNA"/>
</dbReference>
<dbReference type="InterPro" id="IPR000055">
    <property type="entry name" value="Restrct_endonuc_typeI_TRD"/>
</dbReference>
<sequence>MINTILNEAEKDAWAIADIWRGEMQFSEIRANLQPMLTFKLLCENTDHDFNIPNDHSWEKLTSNGLDFGMRFSKALQELERLNPSLKEVFTLIDFNLKRNDLNLYKVAEVFLNRHSYNRHLYDDSNALTGTVTRYLDSLLEFFISKEGAHGGEGSSPKSITTLLPQLLGLTSGSVCDHASGLNGFLIEASKYAHLNHGQVKLYGQEINAQTRALGIMNLIMHGIYPNEANVKLGNTITAPQWKDEKGHLLKFDGVLTSPPFAMNNWGYEEAERDIYGRFSFGLPSRAYGDMAFVLHSIATLKQDGKAVIVVPHGVLQRGASEAKIREKLIKEGLIEAVIGLPANLFIGTGIPVAILIINKNKPIVMRDQILFINAEEGFKKAMRNQNELRDSDVEAVVNAYRNQSDIDGYSRIVPISEISKNGWSLLPLRYFEKTEVDTKIGKVSINRKKFEESNLLKVTLGDIAEIDRGLNYAKSDSDNIEATHCLVNLVDVQEGKIVPNELKQISLSSKKARDYELEPGDLLLSSRGTTLKMVVVKPEDIKEKPLVFSQNFLRIRVLEPTQYNSNFIKAFLESPIGQYYLEAYQRGTTVTVLSHKDVASISLPALPFEEQSEIVRRILEAEKQYEETVRRAKHSFVQSYRDSYDLMAIADTFDVID</sequence>
<evidence type="ECO:0000313" key="11">
    <source>
        <dbReference type="EMBL" id="MDR6244944.1"/>
    </source>
</evidence>
<dbReference type="EC" id="2.1.1.72" evidence="2"/>
<feature type="domain" description="Type I restriction modification DNA specificity" evidence="9">
    <location>
        <begin position="458"/>
        <end position="619"/>
    </location>
</feature>
<keyword evidence="12" id="KW-1185">Reference proteome</keyword>
<protein>
    <recommendedName>
        <fullName evidence="2">site-specific DNA-methyltransferase (adenine-specific)</fullName>
        <ecNumber evidence="2">2.1.1.72</ecNumber>
    </recommendedName>
</protein>
<dbReference type="InterPro" id="IPR051537">
    <property type="entry name" value="DNA_Adenine_Mtase"/>
</dbReference>
<keyword evidence="6" id="KW-0680">Restriction system</keyword>
<keyword evidence="5" id="KW-0949">S-adenosyl-L-methionine</keyword>
<comment type="similarity">
    <text evidence="1">Belongs to the type-I restriction system S methylase family.</text>
</comment>
<evidence type="ECO:0000313" key="12">
    <source>
        <dbReference type="Proteomes" id="UP001185028"/>
    </source>
</evidence>
<dbReference type="Pfam" id="PF01420">
    <property type="entry name" value="Methylase_S"/>
    <property type="match status" value="1"/>
</dbReference>
<dbReference type="GO" id="GO:0032259">
    <property type="term" value="P:methylation"/>
    <property type="evidence" value="ECO:0007669"/>
    <property type="project" value="UniProtKB-KW"/>
</dbReference>
<feature type="domain" description="DNA methylase adenine-specific" evidence="10">
    <location>
        <begin position="138"/>
        <end position="437"/>
    </location>
</feature>
<reference evidence="11 12" key="1">
    <citation type="submission" date="2023-07" db="EMBL/GenBank/DDBJ databases">
        <title>Genomic Encyclopedia of Type Strains, Phase IV (KMG-IV): sequencing the most valuable type-strain genomes for metagenomic binning, comparative biology and taxonomic classification.</title>
        <authorList>
            <person name="Goeker M."/>
        </authorList>
    </citation>
    <scope>NUCLEOTIDE SEQUENCE [LARGE SCALE GENOMIC DNA]</scope>
    <source>
        <strain evidence="11 12">DSM 22170</strain>
    </source>
</reference>
<proteinExistence type="inferred from homology"/>
<dbReference type="Gene3D" id="3.40.50.150">
    <property type="entry name" value="Vaccinia Virus protein VP39"/>
    <property type="match status" value="1"/>
</dbReference>
<keyword evidence="4 11" id="KW-0808">Transferase</keyword>
<evidence type="ECO:0000259" key="9">
    <source>
        <dbReference type="Pfam" id="PF01420"/>
    </source>
</evidence>
<evidence type="ECO:0000256" key="4">
    <source>
        <dbReference type="ARBA" id="ARBA00022679"/>
    </source>
</evidence>
<dbReference type="SUPFAM" id="SSF116734">
    <property type="entry name" value="DNA methylase specificity domain"/>
    <property type="match status" value="1"/>
</dbReference>
<dbReference type="PANTHER" id="PTHR42933:SF3">
    <property type="entry name" value="TYPE I RESTRICTION ENZYME MJAVIII METHYLASE SUBUNIT"/>
    <property type="match status" value="1"/>
</dbReference>
<evidence type="ECO:0000256" key="8">
    <source>
        <dbReference type="ARBA" id="ARBA00047942"/>
    </source>
</evidence>
<evidence type="ECO:0000256" key="6">
    <source>
        <dbReference type="ARBA" id="ARBA00022747"/>
    </source>
</evidence>
<dbReference type="RefSeq" id="WP_188774557.1">
    <property type="nucleotide sequence ID" value="NZ_BMMB01000002.1"/>
</dbReference>
<dbReference type="Proteomes" id="UP001185028">
    <property type="component" value="Unassembled WGS sequence"/>
</dbReference>
<dbReference type="GO" id="GO:0009007">
    <property type="term" value="F:site-specific DNA-methyltransferase (adenine-specific) activity"/>
    <property type="evidence" value="ECO:0007669"/>
    <property type="project" value="UniProtKB-EC"/>
</dbReference>
<dbReference type="SUPFAM" id="SSF53335">
    <property type="entry name" value="S-adenosyl-L-methionine-dependent methyltransferases"/>
    <property type="match status" value="1"/>
</dbReference>
<dbReference type="Pfam" id="PF02384">
    <property type="entry name" value="N6_Mtase"/>
    <property type="match status" value="1"/>
</dbReference>
<evidence type="ECO:0000256" key="3">
    <source>
        <dbReference type="ARBA" id="ARBA00022603"/>
    </source>
</evidence>
<evidence type="ECO:0000256" key="2">
    <source>
        <dbReference type="ARBA" id="ARBA00011900"/>
    </source>
</evidence>
<evidence type="ECO:0000259" key="10">
    <source>
        <dbReference type="Pfam" id="PF02384"/>
    </source>
</evidence>
<accession>A0ABU1J0B4</accession>
<dbReference type="Gene3D" id="3.90.220.20">
    <property type="entry name" value="DNA methylase specificity domains"/>
    <property type="match status" value="1"/>
</dbReference>
<dbReference type="PANTHER" id="PTHR42933">
    <property type="entry name" value="SLR6095 PROTEIN"/>
    <property type="match status" value="1"/>
</dbReference>
<organism evidence="11 12">
    <name type="scientific">Paenibacillus hunanensis</name>
    <dbReference type="NCBI Taxonomy" id="539262"/>
    <lineage>
        <taxon>Bacteria</taxon>
        <taxon>Bacillati</taxon>
        <taxon>Bacillota</taxon>
        <taxon>Bacilli</taxon>
        <taxon>Bacillales</taxon>
        <taxon>Paenibacillaceae</taxon>
        <taxon>Paenibacillus</taxon>
    </lineage>
</organism>
<name>A0ABU1J0B4_9BACL</name>
<evidence type="ECO:0000256" key="7">
    <source>
        <dbReference type="ARBA" id="ARBA00023125"/>
    </source>
</evidence>
<dbReference type="InterPro" id="IPR044946">
    <property type="entry name" value="Restrct_endonuc_typeI_TRD_sf"/>
</dbReference>
<dbReference type="InterPro" id="IPR003356">
    <property type="entry name" value="DNA_methylase_A-5"/>
</dbReference>
<dbReference type="InterPro" id="IPR029063">
    <property type="entry name" value="SAM-dependent_MTases_sf"/>
</dbReference>
<dbReference type="PRINTS" id="PR00507">
    <property type="entry name" value="N12N6MTFRASE"/>
</dbReference>